<dbReference type="PRINTS" id="PR01415">
    <property type="entry name" value="ANKYRIN"/>
</dbReference>
<dbReference type="SMART" id="SM00248">
    <property type="entry name" value="ANK"/>
    <property type="match status" value="7"/>
</dbReference>
<dbReference type="AlphaFoldDB" id="A0A3N4KFL7"/>
<dbReference type="SUPFAM" id="SSF48403">
    <property type="entry name" value="Ankyrin repeat"/>
    <property type="match status" value="1"/>
</dbReference>
<dbReference type="InterPro" id="IPR036770">
    <property type="entry name" value="Ankyrin_rpt-contain_sf"/>
</dbReference>
<dbReference type="InterPro" id="IPR002110">
    <property type="entry name" value="Ankyrin_rpt"/>
</dbReference>
<dbReference type="EMBL" id="ML119153">
    <property type="protein sequence ID" value="RPB09290.1"/>
    <property type="molecule type" value="Genomic_DNA"/>
</dbReference>
<gene>
    <name evidence="4" type="ORF">P167DRAFT_548181</name>
</gene>
<evidence type="ECO:0000313" key="4">
    <source>
        <dbReference type="EMBL" id="RPB09290.1"/>
    </source>
</evidence>
<dbReference type="OrthoDB" id="341259at2759"/>
<feature type="repeat" description="ANK" evidence="3">
    <location>
        <begin position="110"/>
        <end position="142"/>
    </location>
</feature>
<dbReference type="PROSITE" id="PS50088">
    <property type="entry name" value="ANK_REPEAT"/>
    <property type="match status" value="3"/>
</dbReference>
<dbReference type="PROSITE" id="PS50297">
    <property type="entry name" value="ANK_REP_REGION"/>
    <property type="match status" value="2"/>
</dbReference>
<evidence type="ECO:0000256" key="3">
    <source>
        <dbReference type="PROSITE-ProRule" id="PRU00023"/>
    </source>
</evidence>
<accession>A0A3N4KFL7</accession>
<dbReference type="Gene3D" id="1.25.40.20">
    <property type="entry name" value="Ankyrin repeat-containing domain"/>
    <property type="match status" value="3"/>
</dbReference>
<dbReference type="Pfam" id="PF00023">
    <property type="entry name" value="Ank"/>
    <property type="match status" value="1"/>
</dbReference>
<dbReference type="GO" id="GO:0005737">
    <property type="term" value="C:cytoplasm"/>
    <property type="evidence" value="ECO:0007669"/>
    <property type="project" value="TreeGrafter"/>
</dbReference>
<dbReference type="Proteomes" id="UP000277580">
    <property type="component" value="Unassembled WGS sequence"/>
</dbReference>
<keyword evidence="2 3" id="KW-0040">ANK repeat</keyword>
<dbReference type="InterPro" id="IPR050745">
    <property type="entry name" value="Multifunctional_regulatory"/>
</dbReference>
<dbReference type="GO" id="GO:0005634">
    <property type="term" value="C:nucleus"/>
    <property type="evidence" value="ECO:0007669"/>
    <property type="project" value="TreeGrafter"/>
</dbReference>
<dbReference type="Pfam" id="PF12796">
    <property type="entry name" value="Ank_2"/>
    <property type="match status" value="1"/>
</dbReference>
<proteinExistence type="predicted"/>
<protein>
    <submittedName>
        <fullName evidence="4">Ankyrin</fullName>
    </submittedName>
</protein>
<feature type="repeat" description="ANK" evidence="3">
    <location>
        <begin position="182"/>
        <end position="218"/>
    </location>
</feature>
<dbReference type="PANTHER" id="PTHR24189">
    <property type="entry name" value="MYOTROPHIN"/>
    <property type="match status" value="1"/>
</dbReference>
<name>A0A3N4KFL7_9PEZI</name>
<keyword evidence="1" id="KW-0677">Repeat</keyword>
<reference evidence="4 5" key="1">
    <citation type="journal article" date="2018" name="Nat. Ecol. Evol.">
        <title>Pezizomycetes genomes reveal the molecular basis of ectomycorrhizal truffle lifestyle.</title>
        <authorList>
            <person name="Murat C."/>
            <person name="Payen T."/>
            <person name="Noel B."/>
            <person name="Kuo A."/>
            <person name="Morin E."/>
            <person name="Chen J."/>
            <person name="Kohler A."/>
            <person name="Krizsan K."/>
            <person name="Balestrini R."/>
            <person name="Da Silva C."/>
            <person name="Montanini B."/>
            <person name="Hainaut M."/>
            <person name="Levati E."/>
            <person name="Barry K.W."/>
            <person name="Belfiori B."/>
            <person name="Cichocki N."/>
            <person name="Clum A."/>
            <person name="Dockter R.B."/>
            <person name="Fauchery L."/>
            <person name="Guy J."/>
            <person name="Iotti M."/>
            <person name="Le Tacon F."/>
            <person name="Lindquist E.A."/>
            <person name="Lipzen A."/>
            <person name="Malagnac F."/>
            <person name="Mello A."/>
            <person name="Molinier V."/>
            <person name="Miyauchi S."/>
            <person name="Poulain J."/>
            <person name="Riccioni C."/>
            <person name="Rubini A."/>
            <person name="Sitrit Y."/>
            <person name="Splivallo R."/>
            <person name="Traeger S."/>
            <person name="Wang M."/>
            <person name="Zifcakova L."/>
            <person name="Wipf D."/>
            <person name="Zambonelli A."/>
            <person name="Paolocci F."/>
            <person name="Nowrousian M."/>
            <person name="Ottonello S."/>
            <person name="Baldrian P."/>
            <person name="Spatafora J.W."/>
            <person name="Henrissat B."/>
            <person name="Nagy L.G."/>
            <person name="Aury J.M."/>
            <person name="Wincker P."/>
            <person name="Grigoriev I.V."/>
            <person name="Bonfante P."/>
            <person name="Martin F.M."/>
        </authorList>
    </citation>
    <scope>NUCLEOTIDE SEQUENCE [LARGE SCALE GENOMIC DNA]</scope>
    <source>
        <strain evidence="4 5">CCBAS932</strain>
    </source>
</reference>
<feature type="repeat" description="ANK" evidence="3">
    <location>
        <begin position="143"/>
        <end position="175"/>
    </location>
</feature>
<keyword evidence="5" id="KW-1185">Reference proteome</keyword>
<sequence>MTISRVYWDREWRGFAKRPFNCIIPIMGFSFLPPEIHALIAKNLEPYDLGSLVRTSAALKRAYTFFLYEYAAYPSDGSSPLIWASQRSHIPLASYLLALGHFINCPEAQTQRTPLAIAACNGGLQMVRFLVSRGAALNCTDNAGYTPLIWAVIGGHMAICRVLLSAGADPNLYRLSNQFMYRAKPALHWAALGRGSGSSPGLVSLLLKWGADVNVVNADGRTALIEALTAPGQHAAEICQLLVAGGAEVNFRLLAATEPFDRILEVGQTVLFAAAGNPQLYKIMIDGGADAELEDAEGETVLEKAVIRGFSRHVHTILSHGAKFNIETARGISLLKIAMTRNHQMVDLLVCTVEERANLNTNILSGPLGKDKWRSV</sequence>
<evidence type="ECO:0000256" key="1">
    <source>
        <dbReference type="ARBA" id="ARBA00022737"/>
    </source>
</evidence>
<evidence type="ECO:0000256" key="2">
    <source>
        <dbReference type="ARBA" id="ARBA00023043"/>
    </source>
</evidence>
<evidence type="ECO:0000313" key="5">
    <source>
        <dbReference type="Proteomes" id="UP000277580"/>
    </source>
</evidence>
<dbReference type="PANTHER" id="PTHR24189:SF50">
    <property type="entry name" value="ANKYRIN REPEAT AND SOCS BOX PROTEIN 2"/>
    <property type="match status" value="1"/>
</dbReference>
<organism evidence="4 5">
    <name type="scientific">Morchella conica CCBAS932</name>
    <dbReference type="NCBI Taxonomy" id="1392247"/>
    <lineage>
        <taxon>Eukaryota</taxon>
        <taxon>Fungi</taxon>
        <taxon>Dikarya</taxon>
        <taxon>Ascomycota</taxon>
        <taxon>Pezizomycotina</taxon>
        <taxon>Pezizomycetes</taxon>
        <taxon>Pezizales</taxon>
        <taxon>Morchellaceae</taxon>
        <taxon>Morchella</taxon>
    </lineage>
</organism>
<dbReference type="STRING" id="1392247.A0A3N4KFL7"/>
<dbReference type="InParanoid" id="A0A3N4KFL7"/>